<sequence>MCYHVSNERDAGELEKAFKLPVANSEKFKPHFDFVGWEKPYLPVISKENPREIDMYRWRLVPAWVKDEKDFKANTLNARNDELFTKNSYRSSWMNRCLVLCTGFFEPHYPVLEQDAYESWYIKPKDKPYFALGAIYQSFKGENTVSIVTTDASPELARIHNDGRRQPLILTGDAARTWLTPDLTKEEMSNLMLFQYPDEMLVTYRTLDNIFHSRIDTNVPEAILPYQRPKVDVLGLFGV</sequence>
<evidence type="ECO:0000256" key="5">
    <source>
        <dbReference type="ARBA" id="ARBA00023124"/>
    </source>
</evidence>
<keyword evidence="7" id="KW-0456">Lyase</keyword>
<gene>
    <name evidence="9" type="ORF">HWI92_10735</name>
</gene>
<evidence type="ECO:0000256" key="6">
    <source>
        <dbReference type="ARBA" id="ARBA00023125"/>
    </source>
</evidence>
<keyword evidence="3" id="KW-0227">DNA damage</keyword>
<name>A0ABX7I709_9BACT</name>
<evidence type="ECO:0000256" key="1">
    <source>
        <dbReference type="ARBA" id="ARBA00008136"/>
    </source>
</evidence>
<dbReference type="EC" id="3.4.-.-" evidence="8"/>
<dbReference type="Proteomes" id="UP000612680">
    <property type="component" value="Chromosome"/>
</dbReference>
<protein>
    <recommendedName>
        <fullName evidence="8">Abasic site processing protein</fullName>
        <ecNumber evidence="8">3.4.-.-</ecNumber>
    </recommendedName>
</protein>
<keyword evidence="6" id="KW-0238">DNA-binding</keyword>
<proteinExistence type="inferred from homology"/>
<dbReference type="SUPFAM" id="SSF143081">
    <property type="entry name" value="BB1717-like"/>
    <property type="match status" value="1"/>
</dbReference>
<reference evidence="9 10" key="1">
    <citation type="submission" date="2020-06" db="EMBL/GenBank/DDBJ databases">
        <title>Dyadobacter sandarakinus sp. nov., isolated from the soil of the Arctic Yellow River Station.</title>
        <authorList>
            <person name="Zhang Y."/>
            <person name="Peng F."/>
        </authorList>
    </citation>
    <scope>NUCLEOTIDE SEQUENCE [LARGE SCALE GENOMIC DNA]</scope>
    <source>
        <strain evidence="9 10">Q3-56</strain>
    </source>
</reference>
<keyword evidence="5" id="KW-0190">Covalent protein-DNA linkage</keyword>
<keyword evidence="2 8" id="KW-0645">Protease</keyword>
<accession>A0ABX7I709</accession>
<dbReference type="RefSeq" id="WP_204663564.1">
    <property type="nucleotide sequence ID" value="NZ_CP056775.1"/>
</dbReference>
<dbReference type="EMBL" id="CP056775">
    <property type="protein sequence ID" value="QRR01342.1"/>
    <property type="molecule type" value="Genomic_DNA"/>
</dbReference>
<dbReference type="InterPro" id="IPR003738">
    <property type="entry name" value="SRAP"/>
</dbReference>
<keyword evidence="4 8" id="KW-0378">Hydrolase</keyword>
<evidence type="ECO:0000256" key="7">
    <source>
        <dbReference type="ARBA" id="ARBA00023239"/>
    </source>
</evidence>
<keyword evidence="10" id="KW-1185">Reference proteome</keyword>
<comment type="similarity">
    <text evidence="1 8">Belongs to the SOS response-associated peptidase family.</text>
</comment>
<dbReference type="InterPro" id="IPR036590">
    <property type="entry name" value="SRAP-like"/>
</dbReference>
<evidence type="ECO:0000313" key="9">
    <source>
        <dbReference type="EMBL" id="QRR01342.1"/>
    </source>
</evidence>
<evidence type="ECO:0000256" key="8">
    <source>
        <dbReference type="RuleBase" id="RU364100"/>
    </source>
</evidence>
<evidence type="ECO:0000256" key="2">
    <source>
        <dbReference type="ARBA" id="ARBA00022670"/>
    </source>
</evidence>
<evidence type="ECO:0000256" key="3">
    <source>
        <dbReference type="ARBA" id="ARBA00022763"/>
    </source>
</evidence>
<dbReference type="Pfam" id="PF02586">
    <property type="entry name" value="SRAP"/>
    <property type="match status" value="1"/>
</dbReference>
<organism evidence="9 10">
    <name type="scientific">Dyadobacter sandarakinus</name>
    <dbReference type="NCBI Taxonomy" id="2747268"/>
    <lineage>
        <taxon>Bacteria</taxon>
        <taxon>Pseudomonadati</taxon>
        <taxon>Bacteroidota</taxon>
        <taxon>Cytophagia</taxon>
        <taxon>Cytophagales</taxon>
        <taxon>Spirosomataceae</taxon>
        <taxon>Dyadobacter</taxon>
    </lineage>
</organism>
<dbReference type="PANTHER" id="PTHR13604">
    <property type="entry name" value="DC12-RELATED"/>
    <property type="match status" value="1"/>
</dbReference>
<dbReference type="PANTHER" id="PTHR13604:SF0">
    <property type="entry name" value="ABASIC SITE PROCESSING PROTEIN HMCES"/>
    <property type="match status" value="1"/>
</dbReference>
<dbReference type="Gene3D" id="3.90.1680.10">
    <property type="entry name" value="SOS response associated peptidase-like"/>
    <property type="match status" value="1"/>
</dbReference>
<evidence type="ECO:0000313" key="10">
    <source>
        <dbReference type="Proteomes" id="UP000612680"/>
    </source>
</evidence>
<evidence type="ECO:0000256" key="4">
    <source>
        <dbReference type="ARBA" id="ARBA00022801"/>
    </source>
</evidence>